<dbReference type="PANTHER" id="PTHR30406:SF1">
    <property type="entry name" value="SULFATE TRANSPORT SYSTEM PERMEASE PROTEIN CYSW"/>
    <property type="match status" value="1"/>
</dbReference>
<dbReference type="Gene3D" id="1.10.3720.10">
    <property type="entry name" value="MetI-like"/>
    <property type="match status" value="1"/>
</dbReference>
<dbReference type="AlphaFoldDB" id="A0A178IPE6"/>
<feature type="transmembrane region" description="Helical" evidence="9">
    <location>
        <begin position="248"/>
        <end position="272"/>
    </location>
</feature>
<feature type="transmembrane region" description="Helical" evidence="9">
    <location>
        <begin position="20"/>
        <end position="45"/>
    </location>
</feature>
<dbReference type="Pfam" id="PF00528">
    <property type="entry name" value="BPD_transp_1"/>
    <property type="match status" value="1"/>
</dbReference>
<dbReference type="InterPro" id="IPR011866">
    <property type="entry name" value="CysW_permease"/>
</dbReference>
<sequence length="282" mass="30195">MPDAAPASRRVSIRGHPRRIALVLAGGGAAALLILLPLAAVFYYALRDGWAAYIGSLADPVTRHAIGLTLLAAAIAVPVNTVFGLAAAWAVAKFEFRGRRLLISLIELPLSISPIVIGVAYLFVFGMQGLLGPWLAGHGIRLVFSIPAIVIVTTIVTTPFVFREVLPLMQSQGTHEEQTALTLGAGGWQTFLRVTLPNIKWALIYGVSLATARSLGEFGSVAIVSGAVRGETNTMTLQIQLLFDDRVQTGAFAVASILTVLALATLLLKTWVEHREARRLRN</sequence>
<dbReference type="Proteomes" id="UP000078486">
    <property type="component" value="Unassembled WGS sequence"/>
</dbReference>
<dbReference type="OrthoDB" id="9774448at2"/>
<evidence type="ECO:0000256" key="1">
    <source>
        <dbReference type="ARBA" id="ARBA00004651"/>
    </source>
</evidence>
<evidence type="ECO:0000256" key="9">
    <source>
        <dbReference type="SAM" id="Phobius"/>
    </source>
</evidence>
<evidence type="ECO:0000256" key="2">
    <source>
        <dbReference type="ARBA" id="ARBA00011779"/>
    </source>
</evidence>
<comment type="caution">
    <text evidence="11">The sequence shown here is derived from an EMBL/GenBank/DDBJ whole genome shotgun (WGS) entry which is preliminary data.</text>
</comment>
<evidence type="ECO:0000256" key="5">
    <source>
        <dbReference type="ARBA" id="ARBA00022989"/>
    </source>
</evidence>
<evidence type="ECO:0000313" key="12">
    <source>
        <dbReference type="Proteomes" id="UP000078486"/>
    </source>
</evidence>
<dbReference type="STRING" id="1184151.AW736_04855"/>
<keyword evidence="12" id="KW-1185">Reference proteome</keyword>
<evidence type="ECO:0000256" key="7">
    <source>
        <dbReference type="ARBA" id="ARBA00023136"/>
    </source>
</evidence>
<dbReference type="PROSITE" id="PS50928">
    <property type="entry name" value="ABC_TM1"/>
    <property type="match status" value="1"/>
</dbReference>
<protein>
    <submittedName>
        <fullName evidence="11">Sulfate ABC transporter permease</fullName>
    </submittedName>
</protein>
<keyword evidence="7 9" id="KW-0472">Membrane</keyword>
<keyword evidence="3" id="KW-0813">Transport</keyword>
<feature type="transmembrane region" description="Helical" evidence="9">
    <location>
        <begin position="101"/>
        <end position="124"/>
    </location>
</feature>
<evidence type="ECO:0000256" key="4">
    <source>
        <dbReference type="ARBA" id="ARBA00022692"/>
    </source>
</evidence>
<comment type="function">
    <text evidence="8">Part of the ABC transporter complex CysAWTP (TC 3.A.1.6.1) involved in sulfate/thiosulfate import. Probably responsible for the translocation of the substrate across the membrane.</text>
</comment>
<dbReference type="InterPro" id="IPR005667">
    <property type="entry name" value="Sulph_transpt2"/>
</dbReference>
<comment type="subunit">
    <text evidence="2">The complex is composed of two ATP-binding proteins (CysA), two transmembrane proteins (CysT and CysW) and a solute-binding protein (CysP).</text>
</comment>
<evidence type="ECO:0000256" key="3">
    <source>
        <dbReference type="ARBA" id="ARBA00022448"/>
    </source>
</evidence>
<keyword evidence="4 9" id="KW-0812">Transmembrane</keyword>
<evidence type="ECO:0000313" key="11">
    <source>
        <dbReference type="EMBL" id="OAM91109.1"/>
    </source>
</evidence>
<dbReference type="GO" id="GO:0015419">
    <property type="term" value="F:ABC-type sulfate transporter activity"/>
    <property type="evidence" value="ECO:0007669"/>
    <property type="project" value="InterPro"/>
</dbReference>
<dbReference type="EMBL" id="LRRQ01000040">
    <property type="protein sequence ID" value="OAM91109.1"/>
    <property type="molecule type" value="Genomic_DNA"/>
</dbReference>
<dbReference type="InterPro" id="IPR000515">
    <property type="entry name" value="MetI-like"/>
</dbReference>
<feature type="transmembrane region" description="Helical" evidence="9">
    <location>
        <begin position="65"/>
        <end position="89"/>
    </location>
</feature>
<dbReference type="GO" id="GO:0005886">
    <property type="term" value="C:plasma membrane"/>
    <property type="evidence" value="ECO:0007669"/>
    <property type="project" value="UniProtKB-SubCell"/>
</dbReference>
<evidence type="ECO:0000256" key="8">
    <source>
        <dbReference type="ARBA" id="ARBA00025323"/>
    </source>
</evidence>
<dbReference type="CDD" id="cd06261">
    <property type="entry name" value="TM_PBP2"/>
    <property type="match status" value="1"/>
</dbReference>
<dbReference type="PANTHER" id="PTHR30406">
    <property type="entry name" value="SULFATE TRANSPORT SYSTEM PERMEASE PROTEIN"/>
    <property type="match status" value="1"/>
</dbReference>
<dbReference type="SUPFAM" id="SSF161098">
    <property type="entry name" value="MetI-like"/>
    <property type="match status" value="1"/>
</dbReference>
<feature type="transmembrane region" description="Helical" evidence="9">
    <location>
        <begin position="202"/>
        <end position="228"/>
    </location>
</feature>
<comment type="subcellular location">
    <subcellularLocation>
        <location evidence="1">Cell membrane</location>
        <topology evidence="1">Multi-pass membrane protein</topology>
    </subcellularLocation>
</comment>
<gene>
    <name evidence="11" type="ORF">AW736_04855</name>
</gene>
<evidence type="ECO:0000259" key="10">
    <source>
        <dbReference type="PROSITE" id="PS50928"/>
    </source>
</evidence>
<proteinExistence type="predicted"/>
<keyword evidence="6" id="KW-0764">Sulfate transport</keyword>
<organism evidence="11 12">
    <name type="scientific">Termitidicoccus mucosus</name>
    <dbReference type="NCBI Taxonomy" id="1184151"/>
    <lineage>
        <taxon>Bacteria</taxon>
        <taxon>Pseudomonadati</taxon>
        <taxon>Verrucomicrobiota</taxon>
        <taxon>Opitutia</taxon>
        <taxon>Opitutales</taxon>
        <taxon>Opitutaceae</taxon>
        <taxon>Termitidicoccus</taxon>
    </lineage>
</organism>
<feature type="transmembrane region" description="Helical" evidence="9">
    <location>
        <begin position="144"/>
        <end position="162"/>
    </location>
</feature>
<feature type="domain" description="ABC transmembrane type-1" evidence="10">
    <location>
        <begin position="66"/>
        <end position="269"/>
    </location>
</feature>
<dbReference type="InterPro" id="IPR035906">
    <property type="entry name" value="MetI-like_sf"/>
</dbReference>
<keyword evidence="5 9" id="KW-1133">Transmembrane helix</keyword>
<dbReference type="RefSeq" id="WP_068769101.1">
    <property type="nucleotide sequence ID" value="NZ_CP109796.1"/>
</dbReference>
<accession>A0A178IPE6</accession>
<reference evidence="11 12" key="1">
    <citation type="submission" date="2016-01" db="EMBL/GenBank/DDBJ databases">
        <title>High potential of lignocellulose degradation of a new Verrucomicrobia species.</title>
        <authorList>
            <person name="Wang Y."/>
            <person name="Shi Y."/>
            <person name="Qiu Z."/>
            <person name="Liu S."/>
            <person name="Yang H."/>
        </authorList>
    </citation>
    <scope>NUCLEOTIDE SEQUENCE [LARGE SCALE GENOMIC DNA]</scope>
    <source>
        <strain evidence="11 12">TSB47</strain>
    </source>
</reference>
<dbReference type="NCBIfam" id="TIGR00969">
    <property type="entry name" value="3a0106s02"/>
    <property type="match status" value="1"/>
</dbReference>
<evidence type="ECO:0000256" key="6">
    <source>
        <dbReference type="ARBA" id="ARBA00023032"/>
    </source>
</evidence>
<dbReference type="NCBIfam" id="TIGR02140">
    <property type="entry name" value="permease_CysW"/>
    <property type="match status" value="1"/>
</dbReference>
<name>A0A178IPE6_9BACT</name>